<dbReference type="GO" id="GO:0005743">
    <property type="term" value="C:mitochondrial inner membrane"/>
    <property type="evidence" value="ECO:0007669"/>
    <property type="project" value="UniProtKB-SubCell"/>
</dbReference>
<keyword evidence="6" id="KW-0472">Membrane</keyword>
<evidence type="ECO:0000256" key="3">
    <source>
        <dbReference type="ARBA" id="ARBA00022792"/>
    </source>
</evidence>
<keyword evidence="5 7" id="KW-0496">Mitochondrion</keyword>
<evidence type="ECO:0000256" key="2">
    <source>
        <dbReference type="ARBA" id="ARBA00022692"/>
    </source>
</evidence>
<protein>
    <recommendedName>
        <fullName evidence="9">Letm1 RBD domain-containing protein</fullName>
    </recommendedName>
</protein>
<proteinExistence type="predicted"/>
<evidence type="ECO:0000313" key="11">
    <source>
        <dbReference type="Proteomes" id="UP001296104"/>
    </source>
</evidence>
<evidence type="ECO:0000256" key="4">
    <source>
        <dbReference type="ARBA" id="ARBA00022989"/>
    </source>
</evidence>
<dbReference type="InterPro" id="IPR033122">
    <property type="entry name" value="LETM1-like_RBD"/>
</dbReference>
<accession>A0AAI8Z156</accession>
<organism evidence="10 11">
    <name type="scientific">Lecanosticta acicola</name>
    <dbReference type="NCBI Taxonomy" id="111012"/>
    <lineage>
        <taxon>Eukaryota</taxon>
        <taxon>Fungi</taxon>
        <taxon>Dikarya</taxon>
        <taxon>Ascomycota</taxon>
        <taxon>Pezizomycotina</taxon>
        <taxon>Dothideomycetes</taxon>
        <taxon>Dothideomycetidae</taxon>
        <taxon>Mycosphaerellales</taxon>
        <taxon>Mycosphaerellaceae</taxon>
        <taxon>Lecanosticta</taxon>
    </lineage>
</organism>
<comment type="subcellular location">
    <subcellularLocation>
        <location evidence="1">Mitochondrion inner membrane</location>
        <topology evidence="1">Single-pass membrane protein</topology>
    </subcellularLocation>
</comment>
<keyword evidence="3" id="KW-0999">Mitochondrion inner membrane</keyword>
<keyword evidence="11" id="KW-1185">Reference proteome</keyword>
<dbReference type="InterPro" id="IPR044202">
    <property type="entry name" value="LETM1/MDM38-like"/>
</dbReference>
<dbReference type="PROSITE" id="PS51758">
    <property type="entry name" value="LETM1_RBD"/>
    <property type="match status" value="1"/>
</dbReference>
<evidence type="ECO:0000256" key="7">
    <source>
        <dbReference type="PROSITE-ProRule" id="PRU01094"/>
    </source>
</evidence>
<keyword evidence="4" id="KW-1133">Transmembrane helix</keyword>
<dbReference type="PANTHER" id="PTHR14009:SF6">
    <property type="entry name" value="LETM1 RBD DOMAIN-CONTAINING PROTEIN"/>
    <property type="match status" value="1"/>
</dbReference>
<sequence length="382" mass="43154">MTTRLPSICCGSSGVSRTFVFPPKNHRRHVAVALRARVAFHTTTIRQEAAPKPFNKAGNEEDTSPPEQAALLEISGRNGKHIHPVNPPRSTRPPDLVLPDRAQHHNAFTYYLRLGRSYGSFYWRGLKCVWYNWQASKSLQKGKQWEDLRRSEFQLLERNGHDIGKLPFFGLLVALFGEWLPLLVPFIPSAVPGTCRIPKQVLGMRGKAEERRRESFRRGIAEPAMGELVAGKDGEAWSMTKREMAREVLGGLKAEQLFHLSCTLNNHNRLWDRVQLPPPTALLRSGLSKKLSYIAKDDKLLVRDGGVPLLSPEELDIACEERGIDVLGKQEETLRANLDWWLARQQEDQGRGRAVMVMLFRRPNAWATEVSPSSSSSSSRQP</sequence>
<evidence type="ECO:0000256" key="8">
    <source>
        <dbReference type="SAM" id="MobiDB-lite"/>
    </source>
</evidence>
<evidence type="ECO:0000256" key="5">
    <source>
        <dbReference type="ARBA" id="ARBA00023128"/>
    </source>
</evidence>
<dbReference type="Pfam" id="PF07766">
    <property type="entry name" value="LETM1_RBD"/>
    <property type="match status" value="1"/>
</dbReference>
<dbReference type="AlphaFoldDB" id="A0AAI8Z156"/>
<name>A0AAI8Z156_9PEZI</name>
<dbReference type="Proteomes" id="UP001296104">
    <property type="component" value="Unassembled WGS sequence"/>
</dbReference>
<evidence type="ECO:0000256" key="6">
    <source>
        <dbReference type="ARBA" id="ARBA00023136"/>
    </source>
</evidence>
<dbReference type="GO" id="GO:0030003">
    <property type="term" value="P:intracellular monoatomic cation homeostasis"/>
    <property type="evidence" value="ECO:0007669"/>
    <property type="project" value="TreeGrafter"/>
</dbReference>
<feature type="region of interest" description="Disordered" evidence="8">
    <location>
        <begin position="45"/>
        <end position="65"/>
    </location>
</feature>
<reference evidence="10" key="1">
    <citation type="submission" date="2023-11" db="EMBL/GenBank/DDBJ databases">
        <authorList>
            <person name="Alioto T."/>
            <person name="Alioto T."/>
            <person name="Gomez Garrido J."/>
        </authorList>
    </citation>
    <scope>NUCLEOTIDE SEQUENCE</scope>
</reference>
<keyword evidence="2" id="KW-0812">Transmembrane</keyword>
<comment type="caution">
    <text evidence="10">The sequence shown here is derived from an EMBL/GenBank/DDBJ whole genome shotgun (WGS) entry which is preliminary data.</text>
</comment>
<dbReference type="EMBL" id="CAVMBE010000039">
    <property type="protein sequence ID" value="CAK4030720.1"/>
    <property type="molecule type" value="Genomic_DNA"/>
</dbReference>
<gene>
    <name evidence="10" type="ORF">LECACI_7A005878</name>
</gene>
<evidence type="ECO:0000313" key="10">
    <source>
        <dbReference type="EMBL" id="CAK4030720.1"/>
    </source>
</evidence>
<dbReference type="GO" id="GO:0043022">
    <property type="term" value="F:ribosome binding"/>
    <property type="evidence" value="ECO:0007669"/>
    <property type="project" value="InterPro"/>
</dbReference>
<evidence type="ECO:0000259" key="9">
    <source>
        <dbReference type="PROSITE" id="PS51758"/>
    </source>
</evidence>
<evidence type="ECO:0000256" key="1">
    <source>
        <dbReference type="ARBA" id="ARBA00004434"/>
    </source>
</evidence>
<dbReference type="PANTHER" id="PTHR14009">
    <property type="entry name" value="LEUCINE ZIPPER-EF-HAND CONTAINING TRANSMEMBRANE PROTEIN"/>
    <property type="match status" value="1"/>
</dbReference>
<feature type="domain" description="Letm1 RBD" evidence="9">
    <location>
        <begin position="169"/>
        <end position="382"/>
    </location>
</feature>